<organism evidence="4 5">
    <name type="scientific">Streptomyces xanthochromogenes</name>
    <dbReference type="NCBI Taxonomy" id="67384"/>
    <lineage>
        <taxon>Bacteria</taxon>
        <taxon>Bacillati</taxon>
        <taxon>Actinomycetota</taxon>
        <taxon>Actinomycetes</taxon>
        <taxon>Kitasatosporales</taxon>
        <taxon>Streptomycetaceae</taxon>
        <taxon>Streptomyces</taxon>
    </lineage>
</organism>
<proteinExistence type="predicted"/>
<comment type="caution">
    <text evidence="4">The sequence shown here is derived from an EMBL/GenBank/DDBJ whole genome shotgun (WGS) entry which is preliminary data.</text>
</comment>
<reference evidence="5" key="1">
    <citation type="journal article" date="2019" name="Int. J. Syst. Evol. Microbiol.">
        <title>The Global Catalogue of Microorganisms (GCM) 10K type strain sequencing project: providing services to taxonomists for standard genome sequencing and annotation.</title>
        <authorList>
            <consortium name="The Broad Institute Genomics Platform"/>
            <consortium name="The Broad Institute Genome Sequencing Center for Infectious Disease"/>
            <person name="Wu L."/>
            <person name="Ma J."/>
        </authorList>
    </citation>
    <scope>NUCLEOTIDE SEQUENCE [LARGE SCALE GENOMIC DNA]</scope>
    <source>
        <strain evidence="5">JCM 4594</strain>
    </source>
</reference>
<keyword evidence="2" id="KW-1133">Transmembrane helix</keyword>
<accession>A0ABQ3AMM1</accession>
<feature type="transmembrane region" description="Helical" evidence="2">
    <location>
        <begin position="312"/>
        <end position="335"/>
    </location>
</feature>
<dbReference type="InterPro" id="IPR050879">
    <property type="entry name" value="Acyltransferase_3"/>
</dbReference>
<dbReference type="EMBL" id="BMUU01000013">
    <property type="protein sequence ID" value="GGY59289.1"/>
    <property type="molecule type" value="Genomic_DNA"/>
</dbReference>
<name>A0ABQ3AMM1_9ACTN</name>
<feature type="transmembrane region" description="Helical" evidence="2">
    <location>
        <begin position="122"/>
        <end position="142"/>
    </location>
</feature>
<feature type="region of interest" description="Disordered" evidence="1">
    <location>
        <begin position="349"/>
        <end position="372"/>
    </location>
</feature>
<evidence type="ECO:0000313" key="4">
    <source>
        <dbReference type="EMBL" id="GGY59289.1"/>
    </source>
</evidence>
<evidence type="ECO:0000259" key="3">
    <source>
        <dbReference type="Pfam" id="PF01757"/>
    </source>
</evidence>
<keyword evidence="5" id="KW-1185">Reference proteome</keyword>
<evidence type="ECO:0000313" key="5">
    <source>
        <dbReference type="Proteomes" id="UP000600946"/>
    </source>
</evidence>
<dbReference type="Proteomes" id="UP000600946">
    <property type="component" value="Unassembled WGS sequence"/>
</dbReference>
<keyword evidence="2" id="KW-0812">Transmembrane</keyword>
<sequence length="372" mass="41188">MRFIAAALVFLHHGIWVNVFSDKDVVSFYHDLFITAGHVGVSFFFLLSGFVLTWSARRKDTYKRYLRRRIAKLYPNHVVTFVAALLLVATSTQLYQAISNLFMVQSWFPVYSLLFSVNPPSWSLACEALFYVAFPLLLRWANRIPVEKLWWWVAGVVAAVIGVAVIAQVVITDGPAMPDGQPLGLYQFWFVYALPPVRALDFFLGILLARIVINGKWIRVGVLPAALLFVACYALAGQLPYVYGLNAATIIPIALLVPAAAVADINGWRTGLRGRFAIWLGEISYAFYLVHAIVLIWCRGQLGNPQGWSTPAGIALLLGGLVLSVLVAWALYALVERPAMRRWSRPRADRIASGPKVATPAEAGQSELAGTR</sequence>
<feature type="transmembrane region" description="Helical" evidence="2">
    <location>
        <begin position="191"/>
        <end position="213"/>
    </location>
</feature>
<dbReference type="PANTHER" id="PTHR23028:SF53">
    <property type="entry name" value="ACYL_TRANSF_3 DOMAIN-CONTAINING PROTEIN"/>
    <property type="match status" value="1"/>
</dbReference>
<feature type="domain" description="Acyltransferase 3" evidence="3">
    <location>
        <begin position="1"/>
        <end position="332"/>
    </location>
</feature>
<dbReference type="Pfam" id="PF01757">
    <property type="entry name" value="Acyl_transf_3"/>
    <property type="match status" value="1"/>
</dbReference>
<feature type="transmembrane region" description="Helical" evidence="2">
    <location>
        <begin position="242"/>
        <end position="264"/>
    </location>
</feature>
<gene>
    <name evidence="4" type="ORF">GCM10010326_62680</name>
</gene>
<evidence type="ECO:0000256" key="1">
    <source>
        <dbReference type="SAM" id="MobiDB-lite"/>
    </source>
</evidence>
<feature type="transmembrane region" description="Helical" evidence="2">
    <location>
        <begin position="149"/>
        <end position="171"/>
    </location>
</feature>
<feature type="transmembrane region" description="Helical" evidence="2">
    <location>
        <begin position="78"/>
        <end position="102"/>
    </location>
</feature>
<protein>
    <recommendedName>
        <fullName evidence="3">Acyltransferase 3 domain-containing protein</fullName>
    </recommendedName>
</protein>
<feature type="transmembrane region" description="Helical" evidence="2">
    <location>
        <begin position="276"/>
        <end position="297"/>
    </location>
</feature>
<dbReference type="InterPro" id="IPR002656">
    <property type="entry name" value="Acyl_transf_3_dom"/>
</dbReference>
<feature type="transmembrane region" description="Helical" evidence="2">
    <location>
        <begin position="220"/>
        <end position="236"/>
    </location>
</feature>
<feature type="transmembrane region" description="Helical" evidence="2">
    <location>
        <begin position="37"/>
        <end position="57"/>
    </location>
</feature>
<dbReference type="PANTHER" id="PTHR23028">
    <property type="entry name" value="ACETYLTRANSFERASE"/>
    <property type="match status" value="1"/>
</dbReference>
<keyword evidence="2" id="KW-0472">Membrane</keyword>
<evidence type="ECO:0000256" key="2">
    <source>
        <dbReference type="SAM" id="Phobius"/>
    </source>
</evidence>